<reference evidence="2 3" key="1">
    <citation type="submission" date="2024-01" db="EMBL/GenBank/DDBJ databases">
        <title>Seven novel Bacillus-like species.</title>
        <authorList>
            <person name="Liu G."/>
        </authorList>
    </citation>
    <scope>NUCLEOTIDE SEQUENCE [LARGE SCALE GENOMIC DNA]</scope>
    <source>
        <strain evidence="2 3">FJAT-51614</strain>
    </source>
</reference>
<proteinExistence type="predicted"/>
<evidence type="ECO:0000256" key="1">
    <source>
        <dbReference type="SAM" id="Coils"/>
    </source>
</evidence>
<dbReference type="EMBL" id="JBAWSY010000030">
    <property type="protein sequence ID" value="MEI4771851.1"/>
    <property type="molecule type" value="Genomic_DNA"/>
</dbReference>
<evidence type="ECO:0000313" key="2">
    <source>
        <dbReference type="EMBL" id="MEI4771851.1"/>
    </source>
</evidence>
<organism evidence="2 3">
    <name type="scientific">Psychrobacillus mangrovi</name>
    <dbReference type="NCBI Taxonomy" id="3117745"/>
    <lineage>
        <taxon>Bacteria</taxon>
        <taxon>Bacillati</taxon>
        <taxon>Bacillota</taxon>
        <taxon>Bacilli</taxon>
        <taxon>Bacillales</taxon>
        <taxon>Bacillaceae</taxon>
        <taxon>Psychrobacillus</taxon>
    </lineage>
</organism>
<protein>
    <recommendedName>
        <fullName evidence="4">Autophagy-related protein 16 domain-containing protein</fullName>
    </recommendedName>
</protein>
<name>A0ABU8FCS8_9BACI</name>
<keyword evidence="3" id="KW-1185">Reference proteome</keyword>
<keyword evidence="1" id="KW-0175">Coiled coil</keyword>
<evidence type="ECO:0000313" key="3">
    <source>
        <dbReference type="Proteomes" id="UP001364890"/>
    </source>
</evidence>
<feature type="coiled-coil region" evidence="1">
    <location>
        <begin position="90"/>
        <end position="216"/>
    </location>
</feature>
<dbReference type="RefSeq" id="WP_336499399.1">
    <property type="nucleotide sequence ID" value="NZ_JBAWSY010000030.1"/>
</dbReference>
<comment type="caution">
    <text evidence="2">The sequence shown here is derived from an EMBL/GenBank/DDBJ whole genome shotgun (WGS) entry which is preliminary data.</text>
</comment>
<evidence type="ECO:0008006" key="4">
    <source>
        <dbReference type="Google" id="ProtNLM"/>
    </source>
</evidence>
<accession>A0ABU8FCS8</accession>
<dbReference type="Proteomes" id="UP001364890">
    <property type="component" value="Unassembled WGS sequence"/>
</dbReference>
<gene>
    <name evidence="2" type="ORF">WAX74_19805</name>
</gene>
<sequence length="243" mass="28780">MSSDKKNKSMGWLKGVLTNQNHFPQIEQEGKEEVSIQLIEEYSNMEDSFPPEKPSKKYILSKDNQDKLSLDLIVSLENLLNDRQLMFFKNEGLEEQLQTANESNSRLKHDLVKKEQLVQDKNKEIRTLESNLTNKQMSYDQLLEDYKEYQSTSSSDFDNISIQLEKEINKYNMLKEESSNNQYQNMLSIRELEERIRELEVENQKSIEQYTQVLKEKNELMKTINDFTERMSFSFSTKVTNKD</sequence>